<dbReference type="AlphaFoldDB" id="A0A094YZS1"/>
<organism evidence="6 7">
    <name type="scientific">Candidatus Liberibacter solanacearum</name>
    <dbReference type="NCBI Taxonomy" id="556287"/>
    <lineage>
        <taxon>Bacteria</taxon>
        <taxon>Pseudomonadati</taxon>
        <taxon>Pseudomonadota</taxon>
        <taxon>Alphaproteobacteria</taxon>
        <taxon>Hyphomicrobiales</taxon>
        <taxon>Rhizobiaceae</taxon>
        <taxon>Liberibacter</taxon>
    </lineage>
</organism>
<proteinExistence type="inferred from homology"/>
<comment type="caution">
    <text evidence="6">The sequence shown here is derived from an EMBL/GenBank/DDBJ whole genome shotgun (WGS) entry which is preliminary data.</text>
</comment>
<dbReference type="PROSITE" id="PS51371">
    <property type="entry name" value="CBS"/>
    <property type="match status" value="2"/>
</dbReference>
<dbReference type="InterPro" id="IPR000644">
    <property type="entry name" value="CBS_dom"/>
</dbReference>
<dbReference type="Gene3D" id="3.10.580.10">
    <property type="entry name" value="CBS-domain"/>
    <property type="match status" value="1"/>
</dbReference>
<keyword evidence="7" id="KW-1185">Reference proteome</keyword>
<dbReference type="SMART" id="SM00116">
    <property type="entry name" value="CBS"/>
    <property type="match status" value="2"/>
</dbReference>
<dbReference type="GO" id="GO:0050660">
    <property type="term" value="F:flavin adenine dinucleotide binding"/>
    <property type="evidence" value="ECO:0007669"/>
    <property type="project" value="InterPro"/>
</dbReference>
<evidence type="ECO:0000313" key="7">
    <source>
        <dbReference type="Proteomes" id="UP000033731"/>
    </source>
</evidence>
<dbReference type="InterPro" id="IPR036318">
    <property type="entry name" value="FAD-bd_PCMH-like_sf"/>
</dbReference>
<dbReference type="EMBL" id="JMTK01000002">
    <property type="protein sequence ID" value="KJZ82253.1"/>
    <property type="molecule type" value="Genomic_DNA"/>
</dbReference>
<dbReference type="InterPro" id="IPR046342">
    <property type="entry name" value="CBS_dom_sf"/>
</dbReference>
<feature type="domain" description="CBS" evidence="5">
    <location>
        <begin position="166"/>
        <end position="222"/>
    </location>
</feature>
<gene>
    <name evidence="6" type="ORF">DJ66_0997</name>
</gene>
<dbReference type="Pfam" id="PF03471">
    <property type="entry name" value="CorC_HlyC"/>
    <property type="match status" value="1"/>
</dbReference>
<evidence type="ECO:0000256" key="1">
    <source>
        <dbReference type="ARBA" id="ARBA00006446"/>
    </source>
</evidence>
<feature type="domain" description="CBS" evidence="5">
    <location>
        <begin position="92"/>
        <end position="152"/>
    </location>
</feature>
<evidence type="ECO:0000256" key="3">
    <source>
        <dbReference type="ARBA" id="ARBA00023122"/>
    </source>
</evidence>
<evidence type="ECO:0000313" key="6">
    <source>
        <dbReference type="EMBL" id="KJZ82253.1"/>
    </source>
</evidence>
<dbReference type="PANTHER" id="PTHR22777">
    <property type="entry name" value="HEMOLYSIN-RELATED"/>
    <property type="match status" value="1"/>
</dbReference>
<name>A0A094YZS1_9HYPH</name>
<evidence type="ECO:0000256" key="2">
    <source>
        <dbReference type="ARBA" id="ARBA00022737"/>
    </source>
</evidence>
<evidence type="ECO:0000256" key="4">
    <source>
        <dbReference type="PROSITE-ProRule" id="PRU00703"/>
    </source>
</evidence>
<keyword evidence="3 4" id="KW-0129">CBS domain</keyword>
<sequence>MMGDFKKNSSEYPKEKNEDIDLSYSISKIPLESFWNRFLRAWHKIWKPRLNHQKDVKSLWMDCALDDMLSAVEKEIFENVLQFREIRIGDIMIPRVSISAVEDKATISEVMMMFEKYGKSWMPVYSNSLDNPRGMVHMRDLLSYIARIYLDIENINLNTTLSESNLIKDILFVPSSMLASDLLRKIQESGVHMALVIDEHGGTDGLVSHRDIVSVLVGDITSEHNSIKEMISAVSDNTFIVDARTDLEELAKIIGADCDSLKGEQDVDSLGGLIFSVLDRIPARGEVILDIPGFEIVILDSDVRCVRRVRIRSLVDVRH</sequence>
<dbReference type="SMART" id="SM01091">
    <property type="entry name" value="CorC_HlyC"/>
    <property type="match status" value="1"/>
</dbReference>
<keyword evidence="2" id="KW-0677">Repeat</keyword>
<dbReference type="PANTHER" id="PTHR22777:SF27">
    <property type="entry name" value="MAGNESIUM AND COBALT EFFLUX PROTEIN CORC"/>
    <property type="match status" value="1"/>
</dbReference>
<dbReference type="InterPro" id="IPR044751">
    <property type="entry name" value="Ion_transp-like_CBS"/>
</dbReference>
<dbReference type="CDD" id="cd04590">
    <property type="entry name" value="CBS_pair_CorC_HlyC_assoc"/>
    <property type="match status" value="1"/>
</dbReference>
<dbReference type="FunFam" id="3.10.580.10:FF:000002">
    <property type="entry name" value="Magnesium/cobalt efflux protein CorC"/>
    <property type="match status" value="1"/>
</dbReference>
<comment type="similarity">
    <text evidence="1">Belongs to the UPF0053 family. Hemolysin C subfamily.</text>
</comment>
<evidence type="ECO:0000259" key="5">
    <source>
        <dbReference type="PROSITE" id="PS51371"/>
    </source>
</evidence>
<dbReference type="Pfam" id="PF00571">
    <property type="entry name" value="CBS"/>
    <property type="match status" value="2"/>
</dbReference>
<reference evidence="6 7" key="1">
    <citation type="journal article" date="2015" name="Phytopathology">
        <title>Genomes of Candidatus Liberibacter solanacearum haplotype A from New Zealand and the USA suggest significant genome plasticity in the species.</title>
        <authorList>
            <person name="Thompson S.M."/>
            <person name="Johnson C.P."/>
            <person name="Lu A.Y."/>
            <person name="Frampton R.A."/>
            <person name="Sullivan K.L."/>
            <person name="Fiers M.W."/>
            <person name="Crowhurst R.N."/>
            <person name="Pitman A.R."/>
            <person name="Scott I."/>
            <person name="Gudmestad N.C."/>
            <person name="Smith G.R."/>
        </authorList>
    </citation>
    <scope>NUCLEOTIDE SEQUENCE [LARGE SCALE GENOMIC DNA]</scope>
    <source>
        <strain evidence="6 7">LsoNZ1</strain>
    </source>
</reference>
<protein>
    <submittedName>
        <fullName evidence="6">Magnesium and cobalt efflux protein CorC</fullName>
    </submittedName>
</protein>
<accession>A0A094YZS1</accession>
<dbReference type="PATRIC" id="fig|556287.8.peg.998"/>
<dbReference type="SUPFAM" id="SSF54631">
    <property type="entry name" value="CBS-domain pair"/>
    <property type="match status" value="1"/>
</dbReference>
<dbReference type="InterPro" id="IPR005170">
    <property type="entry name" value="Transptr-assoc_dom"/>
</dbReference>
<dbReference type="Gene3D" id="3.30.465.10">
    <property type="match status" value="1"/>
</dbReference>
<dbReference type="GO" id="GO:0005886">
    <property type="term" value="C:plasma membrane"/>
    <property type="evidence" value="ECO:0007669"/>
    <property type="project" value="TreeGrafter"/>
</dbReference>
<dbReference type="InterPro" id="IPR016169">
    <property type="entry name" value="FAD-bd_PCMH_sub2"/>
</dbReference>
<dbReference type="Proteomes" id="UP000033731">
    <property type="component" value="Unassembled WGS sequence"/>
</dbReference>
<dbReference type="SUPFAM" id="SSF56176">
    <property type="entry name" value="FAD-binding/transporter-associated domain-like"/>
    <property type="match status" value="1"/>
</dbReference>